<dbReference type="AlphaFoldDB" id="A0A8J3RXQ7"/>
<reference evidence="2" key="1">
    <citation type="submission" date="2021-01" db="EMBL/GenBank/DDBJ databases">
        <title>Whole genome shotgun sequence of Planobispora rosea NBRC 15558.</title>
        <authorList>
            <person name="Komaki H."/>
            <person name="Tamura T."/>
        </authorList>
    </citation>
    <scope>NUCLEOTIDE SEQUENCE</scope>
    <source>
        <strain evidence="2">NBRC 15558</strain>
    </source>
</reference>
<accession>A0A8J3RXQ7</accession>
<dbReference type="RefSeq" id="WP_068922968.1">
    <property type="nucleotide sequence ID" value="NZ_BMQP01000002.1"/>
</dbReference>
<proteinExistence type="predicted"/>
<sequence length="208" mass="21121">MNGPARALLRAFLGMAVATAGGAAFTAHADSAAPGDAVPGSTVPGSTVPGSVAPTGPAPNGAAAYGDRTIDLSRSWEGAQACAVLSAAVTCYGTYREANAVGVRNGGSAGDATVLGTADCPAGWVCVYEHPAWDGRRLQFRDERWVGLARYGFARQVSSWHNNQNCSGGRKRDGASLRNGSGRSMTMAACARSGSIGSFNDAATDIHG</sequence>
<keyword evidence="1" id="KW-0732">Signal</keyword>
<dbReference type="Proteomes" id="UP000655044">
    <property type="component" value="Unassembled WGS sequence"/>
</dbReference>
<keyword evidence="3" id="KW-1185">Reference proteome</keyword>
<evidence type="ECO:0000313" key="2">
    <source>
        <dbReference type="EMBL" id="GIH83737.1"/>
    </source>
</evidence>
<comment type="caution">
    <text evidence="2">The sequence shown here is derived from an EMBL/GenBank/DDBJ whole genome shotgun (WGS) entry which is preliminary data.</text>
</comment>
<organism evidence="2 3">
    <name type="scientific">Planobispora rosea</name>
    <dbReference type="NCBI Taxonomy" id="35762"/>
    <lineage>
        <taxon>Bacteria</taxon>
        <taxon>Bacillati</taxon>
        <taxon>Actinomycetota</taxon>
        <taxon>Actinomycetes</taxon>
        <taxon>Streptosporangiales</taxon>
        <taxon>Streptosporangiaceae</taxon>
        <taxon>Planobispora</taxon>
    </lineage>
</organism>
<evidence type="ECO:0000256" key="1">
    <source>
        <dbReference type="SAM" id="SignalP"/>
    </source>
</evidence>
<dbReference type="Pfam" id="PF03995">
    <property type="entry name" value="Inhibitor_I36"/>
    <property type="match status" value="1"/>
</dbReference>
<feature type="signal peptide" evidence="1">
    <location>
        <begin position="1"/>
        <end position="29"/>
    </location>
</feature>
<name>A0A8J3RXQ7_PLARO</name>
<protein>
    <recommendedName>
        <fullName evidence="4">Peptidase inhibitor family I36</fullName>
    </recommendedName>
</protein>
<dbReference type="OrthoDB" id="3389749at2"/>
<evidence type="ECO:0000313" key="3">
    <source>
        <dbReference type="Proteomes" id="UP000655044"/>
    </source>
</evidence>
<evidence type="ECO:0008006" key="4">
    <source>
        <dbReference type="Google" id="ProtNLM"/>
    </source>
</evidence>
<gene>
    <name evidence="2" type="ORF">Pro02_21450</name>
</gene>
<dbReference type="EMBL" id="BOOI01000017">
    <property type="protein sequence ID" value="GIH83737.1"/>
    <property type="molecule type" value="Genomic_DNA"/>
</dbReference>
<feature type="chain" id="PRO_5035237705" description="Peptidase inhibitor family I36" evidence="1">
    <location>
        <begin position="30"/>
        <end position="208"/>
    </location>
</feature>